<dbReference type="EC" id="3.1.-.-" evidence="6"/>
<keyword evidence="4 6" id="KW-0378">Hydrolase</keyword>
<evidence type="ECO:0000256" key="1">
    <source>
        <dbReference type="ARBA" id="ARBA00022722"/>
    </source>
</evidence>
<dbReference type="NCBIfam" id="TIGR00632">
    <property type="entry name" value="vsr"/>
    <property type="match status" value="1"/>
</dbReference>
<dbReference type="Gene3D" id="3.40.960.10">
    <property type="entry name" value="VSR Endonuclease"/>
    <property type="match status" value="1"/>
</dbReference>
<dbReference type="Proteomes" id="UP001065265">
    <property type="component" value="Chromosome"/>
</dbReference>
<sequence>MADSLTPERRSWNMSRIRSRDTRPERALRSMLHRAGFRFRLHDRSLPGTPDIVMRKYRAAILVHGCYWHRHEGCRNATTPSTRTDFWLKKFGATVERDKRNLEALTVLGWKPIVVWECDLKRRPDDVMAEIKQELGVV</sequence>
<keyword evidence="5 6" id="KW-0234">DNA repair</keyword>
<keyword evidence="1 6" id="KW-0540">Nuclease</keyword>
<dbReference type="SUPFAM" id="SSF52980">
    <property type="entry name" value="Restriction endonuclease-like"/>
    <property type="match status" value="1"/>
</dbReference>
<keyword evidence="2 6" id="KW-0255">Endonuclease</keyword>
<dbReference type="PIRSF" id="PIRSF018267">
    <property type="entry name" value="VSR_endonuc"/>
    <property type="match status" value="1"/>
</dbReference>
<dbReference type="RefSeq" id="WP_265559283.1">
    <property type="nucleotide sequence ID" value="NZ_CP092471.1"/>
</dbReference>
<name>A0ABY5SZR3_9SPHN</name>
<dbReference type="EMBL" id="CP092471">
    <property type="protein sequence ID" value="UVI39680.1"/>
    <property type="molecule type" value="Genomic_DNA"/>
</dbReference>
<dbReference type="InterPro" id="IPR004603">
    <property type="entry name" value="DNA_mismatch_endonuc_vsr"/>
</dbReference>
<evidence type="ECO:0000256" key="2">
    <source>
        <dbReference type="ARBA" id="ARBA00022759"/>
    </source>
</evidence>
<comment type="similarity">
    <text evidence="6">Belongs to the vsr family.</text>
</comment>
<keyword evidence="8" id="KW-1185">Reference proteome</keyword>
<evidence type="ECO:0000313" key="7">
    <source>
        <dbReference type="EMBL" id="UVI39680.1"/>
    </source>
</evidence>
<accession>A0ABY5SZR3</accession>
<dbReference type="Pfam" id="PF03852">
    <property type="entry name" value="Vsr"/>
    <property type="match status" value="1"/>
</dbReference>
<proteinExistence type="inferred from homology"/>
<evidence type="ECO:0000256" key="6">
    <source>
        <dbReference type="PIRNR" id="PIRNR018267"/>
    </source>
</evidence>
<dbReference type="InterPro" id="IPR011335">
    <property type="entry name" value="Restrct_endonuc-II-like"/>
</dbReference>
<comment type="function">
    <text evidence="6">May nick specific sequences that contain T:G mispairs resulting from m5C-deamination.</text>
</comment>
<organism evidence="7 8">
    <name type="scientific">Qipengyuania spongiae</name>
    <dbReference type="NCBI Taxonomy" id="2909673"/>
    <lineage>
        <taxon>Bacteria</taxon>
        <taxon>Pseudomonadati</taxon>
        <taxon>Pseudomonadota</taxon>
        <taxon>Alphaproteobacteria</taxon>
        <taxon>Sphingomonadales</taxon>
        <taxon>Erythrobacteraceae</taxon>
        <taxon>Qipengyuania</taxon>
    </lineage>
</organism>
<evidence type="ECO:0000256" key="3">
    <source>
        <dbReference type="ARBA" id="ARBA00022763"/>
    </source>
</evidence>
<keyword evidence="3 6" id="KW-0227">DNA damage</keyword>
<protein>
    <recommendedName>
        <fullName evidence="6">Very short patch repair endonuclease</fullName>
        <ecNumber evidence="6">3.1.-.-</ecNumber>
    </recommendedName>
</protein>
<dbReference type="CDD" id="cd00221">
    <property type="entry name" value="Vsr"/>
    <property type="match status" value="1"/>
</dbReference>
<dbReference type="GO" id="GO:0004519">
    <property type="term" value="F:endonuclease activity"/>
    <property type="evidence" value="ECO:0007669"/>
    <property type="project" value="UniProtKB-KW"/>
</dbReference>
<evidence type="ECO:0000256" key="5">
    <source>
        <dbReference type="ARBA" id="ARBA00023204"/>
    </source>
</evidence>
<evidence type="ECO:0000313" key="8">
    <source>
        <dbReference type="Proteomes" id="UP001065265"/>
    </source>
</evidence>
<reference evidence="7" key="1">
    <citation type="submission" date="2022-02" db="EMBL/GenBank/DDBJ databases">
        <title>Qipengyuania spongiae sp. nov., isolated from marine sponge.</title>
        <authorList>
            <person name="Li Z."/>
            <person name="Zhang M."/>
        </authorList>
    </citation>
    <scope>NUCLEOTIDE SEQUENCE</scope>
    <source>
        <strain evidence="7">PHS-Z21</strain>
    </source>
</reference>
<evidence type="ECO:0000256" key="4">
    <source>
        <dbReference type="ARBA" id="ARBA00022801"/>
    </source>
</evidence>
<gene>
    <name evidence="7" type="primary">vsr</name>
    <name evidence="7" type="ORF">L1F33_01570</name>
</gene>